<dbReference type="Pfam" id="PF00535">
    <property type="entry name" value="Glycos_transf_2"/>
    <property type="match status" value="1"/>
</dbReference>
<feature type="domain" description="Glycosyltransferase 2-like" evidence="4">
    <location>
        <begin position="7"/>
        <end position="176"/>
    </location>
</feature>
<organism evidence="5 6">
    <name type="scientific">Siminovitchia sediminis</name>
    <dbReference type="NCBI Taxonomy" id="1274353"/>
    <lineage>
        <taxon>Bacteria</taxon>
        <taxon>Bacillati</taxon>
        <taxon>Bacillota</taxon>
        <taxon>Bacilli</taxon>
        <taxon>Bacillales</taxon>
        <taxon>Bacillaceae</taxon>
        <taxon>Siminovitchia</taxon>
    </lineage>
</organism>
<dbReference type="PANTHER" id="PTHR22916">
    <property type="entry name" value="GLYCOSYLTRANSFERASE"/>
    <property type="match status" value="1"/>
</dbReference>
<evidence type="ECO:0000313" key="6">
    <source>
        <dbReference type="Proteomes" id="UP001597301"/>
    </source>
</evidence>
<protein>
    <submittedName>
        <fullName evidence="5">Glycosyltransferase family 2 protein</fullName>
    </submittedName>
</protein>
<comment type="similarity">
    <text evidence="1">Belongs to the glycosyltransferase 2 family.</text>
</comment>
<keyword evidence="2" id="KW-0328">Glycosyltransferase</keyword>
<dbReference type="PANTHER" id="PTHR22916:SF51">
    <property type="entry name" value="GLYCOSYLTRANSFERASE EPSH-RELATED"/>
    <property type="match status" value="1"/>
</dbReference>
<name>A0ABW4KFI6_9BACI</name>
<dbReference type="InterPro" id="IPR029044">
    <property type="entry name" value="Nucleotide-diphossugar_trans"/>
</dbReference>
<evidence type="ECO:0000256" key="3">
    <source>
        <dbReference type="ARBA" id="ARBA00022679"/>
    </source>
</evidence>
<keyword evidence="3" id="KW-0808">Transferase</keyword>
<evidence type="ECO:0000259" key="4">
    <source>
        <dbReference type="Pfam" id="PF00535"/>
    </source>
</evidence>
<evidence type="ECO:0000256" key="1">
    <source>
        <dbReference type="ARBA" id="ARBA00006739"/>
    </source>
</evidence>
<evidence type="ECO:0000313" key="5">
    <source>
        <dbReference type="EMBL" id="MFD1705951.1"/>
    </source>
</evidence>
<accession>A0ABW4KFI6</accession>
<dbReference type="EMBL" id="JBHUEO010000006">
    <property type="protein sequence ID" value="MFD1705951.1"/>
    <property type="molecule type" value="Genomic_DNA"/>
</dbReference>
<dbReference type="SUPFAM" id="SSF53448">
    <property type="entry name" value="Nucleotide-diphospho-sugar transferases"/>
    <property type="match status" value="1"/>
</dbReference>
<dbReference type="Gene3D" id="3.90.550.10">
    <property type="entry name" value="Spore Coat Polysaccharide Biosynthesis Protein SpsA, Chain A"/>
    <property type="match status" value="1"/>
</dbReference>
<dbReference type="CDD" id="cd00761">
    <property type="entry name" value="Glyco_tranf_GTA_type"/>
    <property type="match status" value="1"/>
</dbReference>
<evidence type="ECO:0000256" key="2">
    <source>
        <dbReference type="ARBA" id="ARBA00022676"/>
    </source>
</evidence>
<proteinExistence type="inferred from homology"/>
<gene>
    <name evidence="5" type="ORF">ACFSCZ_04185</name>
</gene>
<dbReference type="Proteomes" id="UP001597301">
    <property type="component" value="Unassembled WGS sequence"/>
</dbReference>
<sequence>MRTIEISIIVPVYNLENLLPRCVESILAQTFKNFELILVNDGSTDQSGELCEKYAEKDLRVKVIHKENGGVASSRNAGLAAAKGRYIGFVDNDDCINKNMFEILYKNLLKYDSDIAICEVCKVNEGELIDIENFHTQYKVQQFNNIEALNYYYLNTNDATFIYPWNKLYKRDLFENLQYEVGNIYDDETVAHHLFYTSNKIIYVRSELYYYVQRKGSQINSPFSIKKFGRIYALKNREVFFRKKKEHELHQKALKHYMDTFFWYYYTAKSSLKGIDHELKQLKRTFDKSCFHLLQHKELSWKQKLMCVLFSISPNLFEFVKEAGNKKTQSNM</sequence>
<dbReference type="RefSeq" id="WP_380772505.1">
    <property type="nucleotide sequence ID" value="NZ_JBHUEO010000006.1"/>
</dbReference>
<keyword evidence="6" id="KW-1185">Reference proteome</keyword>
<comment type="caution">
    <text evidence="5">The sequence shown here is derived from an EMBL/GenBank/DDBJ whole genome shotgun (WGS) entry which is preliminary data.</text>
</comment>
<reference evidence="6" key="1">
    <citation type="journal article" date="2019" name="Int. J. Syst. Evol. Microbiol.">
        <title>The Global Catalogue of Microorganisms (GCM) 10K type strain sequencing project: providing services to taxonomists for standard genome sequencing and annotation.</title>
        <authorList>
            <consortium name="The Broad Institute Genomics Platform"/>
            <consortium name="The Broad Institute Genome Sequencing Center for Infectious Disease"/>
            <person name="Wu L."/>
            <person name="Ma J."/>
        </authorList>
    </citation>
    <scope>NUCLEOTIDE SEQUENCE [LARGE SCALE GENOMIC DNA]</scope>
    <source>
        <strain evidence="6">CGMCC 1.12295</strain>
    </source>
</reference>
<dbReference type="InterPro" id="IPR001173">
    <property type="entry name" value="Glyco_trans_2-like"/>
</dbReference>